<evidence type="ECO:0000259" key="10">
    <source>
        <dbReference type="PROSITE" id="PS50928"/>
    </source>
</evidence>
<evidence type="ECO:0000313" key="11">
    <source>
        <dbReference type="EMBL" id="PNQ88786.1"/>
    </source>
</evidence>
<evidence type="ECO:0000256" key="8">
    <source>
        <dbReference type="ARBA" id="ARBA00023136"/>
    </source>
</evidence>
<evidence type="ECO:0000256" key="7">
    <source>
        <dbReference type="ARBA" id="ARBA00022989"/>
    </source>
</evidence>
<reference evidence="11 12" key="1">
    <citation type="submission" date="2018-01" db="EMBL/GenBank/DDBJ databases">
        <title>Draft Genome Sequence of Pseudomonas gingeri NCPPB 3146 (LMG 5327), a White Line Reaction Producer.</title>
        <authorList>
            <person name="Rokni-Zadeh H."/>
            <person name="Bahrami T."/>
            <person name="Zarvandi S."/>
            <person name="Changi-Ashtiani M."/>
            <person name="De Mot R."/>
        </authorList>
    </citation>
    <scope>NUCLEOTIDE SEQUENCE [LARGE SCALE GENOMIC DNA]</scope>
    <source>
        <strain evidence="12">NCPPB 3146 \ LMG 5327</strain>
    </source>
</reference>
<evidence type="ECO:0000256" key="9">
    <source>
        <dbReference type="RuleBase" id="RU363032"/>
    </source>
</evidence>
<comment type="caution">
    <text evidence="11">The sequence shown here is derived from an EMBL/GenBank/DDBJ whole genome shotgun (WGS) entry which is preliminary data.</text>
</comment>
<dbReference type="EMBL" id="POWE01000170">
    <property type="protein sequence ID" value="PNQ88786.1"/>
    <property type="molecule type" value="Genomic_DNA"/>
</dbReference>
<dbReference type="CDD" id="cd06261">
    <property type="entry name" value="TM_PBP2"/>
    <property type="match status" value="1"/>
</dbReference>
<evidence type="ECO:0000256" key="6">
    <source>
        <dbReference type="ARBA" id="ARBA00022970"/>
    </source>
</evidence>
<evidence type="ECO:0000256" key="5">
    <source>
        <dbReference type="ARBA" id="ARBA00022692"/>
    </source>
</evidence>
<evidence type="ECO:0000313" key="12">
    <source>
        <dbReference type="Proteomes" id="UP000236232"/>
    </source>
</evidence>
<feature type="transmembrane region" description="Helical" evidence="9">
    <location>
        <begin position="82"/>
        <end position="101"/>
    </location>
</feature>
<dbReference type="NCBIfam" id="TIGR01726">
    <property type="entry name" value="HEQRo_perm_3TM"/>
    <property type="match status" value="1"/>
</dbReference>
<dbReference type="InterPro" id="IPR010065">
    <property type="entry name" value="AA_ABC_transptr_permease_3TM"/>
</dbReference>
<dbReference type="InterPro" id="IPR035906">
    <property type="entry name" value="MetI-like_sf"/>
</dbReference>
<keyword evidence="8 9" id="KW-0472">Membrane</keyword>
<comment type="subcellular location">
    <subcellularLocation>
        <location evidence="1">Cell inner membrane</location>
        <topology evidence="1">Multi-pass membrane protein</topology>
    </subcellularLocation>
    <subcellularLocation>
        <location evidence="9">Cell membrane</location>
        <topology evidence="9">Multi-pass membrane protein</topology>
    </subcellularLocation>
</comment>
<dbReference type="PROSITE" id="PS50928">
    <property type="entry name" value="ABC_TM1"/>
    <property type="match status" value="1"/>
</dbReference>
<feature type="transmembrane region" description="Helical" evidence="9">
    <location>
        <begin position="55"/>
        <end position="76"/>
    </location>
</feature>
<keyword evidence="5 9" id="KW-0812">Transmembrane</keyword>
<feature type="domain" description="ABC transmembrane type-1" evidence="10">
    <location>
        <begin position="16"/>
        <end position="207"/>
    </location>
</feature>
<protein>
    <submittedName>
        <fullName evidence="11">Amino acid ABC transporter permease</fullName>
    </submittedName>
</protein>
<evidence type="ECO:0000256" key="4">
    <source>
        <dbReference type="ARBA" id="ARBA00022475"/>
    </source>
</evidence>
<feature type="transmembrane region" description="Helical" evidence="9">
    <location>
        <begin position="20"/>
        <end position="43"/>
    </location>
</feature>
<dbReference type="SUPFAM" id="SSF161098">
    <property type="entry name" value="MetI-like"/>
    <property type="match status" value="1"/>
</dbReference>
<comment type="similarity">
    <text evidence="2">Belongs to the binding-protein-dependent transport system permease family. HisMQ subfamily.</text>
</comment>
<proteinExistence type="inferred from homology"/>
<sequence>MDFTFWDIVNNLLAGLQWTLVLSLVAFVGGALIGLLIMVMRICDRSVARGFARAYIELFQGTPLLMQLFIVFFGVALLGVDISPWLAAAIALTLFTSAYLAEIWRGCVESIPHGQWEASSSLALTPYEQLRHVILPQALRIAVAPTVGFSVQVVKGTAVTSIIGFTELTKTGGMLANATFEPFMVYGLVAAGYFLLCYPLSLSARYLERRLHAAS</sequence>
<dbReference type="PANTHER" id="PTHR30614:SF34">
    <property type="entry name" value="BLR6398 PROTEIN"/>
    <property type="match status" value="1"/>
</dbReference>
<gene>
    <name evidence="11" type="ORF">CCU68_29945</name>
</gene>
<evidence type="ECO:0000256" key="3">
    <source>
        <dbReference type="ARBA" id="ARBA00022448"/>
    </source>
</evidence>
<organism evidence="11 12">
    <name type="scientific">Pseudomonas gingeri NCPPB 3146 = LMG 5327</name>
    <dbReference type="NCBI Taxonomy" id="707248"/>
    <lineage>
        <taxon>Bacteria</taxon>
        <taxon>Pseudomonadati</taxon>
        <taxon>Pseudomonadota</taxon>
        <taxon>Gammaproteobacteria</taxon>
        <taxon>Pseudomonadales</taxon>
        <taxon>Pseudomonadaceae</taxon>
        <taxon>Pseudomonas</taxon>
    </lineage>
</organism>
<dbReference type="PANTHER" id="PTHR30614">
    <property type="entry name" value="MEMBRANE COMPONENT OF AMINO ACID ABC TRANSPORTER"/>
    <property type="match status" value="1"/>
</dbReference>
<dbReference type="Gene3D" id="1.10.3720.10">
    <property type="entry name" value="MetI-like"/>
    <property type="match status" value="1"/>
</dbReference>
<keyword evidence="4" id="KW-1003">Cell membrane</keyword>
<keyword evidence="7 9" id="KW-1133">Transmembrane helix</keyword>
<keyword evidence="12" id="KW-1185">Reference proteome</keyword>
<name>A0ABX4XVU8_9PSED</name>
<dbReference type="InterPro" id="IPR043429">
    <property type="entry name" value="ArtM/GltK/GlnP/TcyL/YhdX-like"/>
</dbReference>
<feature type="transmembrane region" description="Helical" evidence="9">
    <location>
        <begin position="141"/>
        <end position="163"/>
    </location>
</feature>
<keyword evidence="6" id="KW-0029">Amino-acid transport</keyword>
<accession>A0ABX4XVU8</accession>
<feature type="transmembrane region" description="Helical" evidence="9">
    <location>
        <begin position="183"/>
        <end position="202"/>
    </location>
</feature>
<keyword evidence="3 9" id="KW-0813">Transport</keyword>
<evidence type="ECO:0000256" key="2">
    <source>
        <dbReference type="ARBA" id="ARBA00010072"/>
    </source>
</evidence>
<dbReference type="InterPro" id="IPR000515">
    <property type="entry name" value="MetI-like"/>
</dbReference>
<evidence type="ECO:0000256" key="1">
    <source>
        <dbReference type="ARBA" id="ARBA00004429"/>
    </source>
</evidence>
<dbReference type="Proteomes" id="UP000236232">
    <property type="component" value="Unassembled WGS sequence"/>
</dbReference>
<dbReference type="Pfam" id="PF00528">
    <property type="entry name" value="BPD_transp_1"/>
    <property type="match status" value="1"/>
</dbReference>